<evidence type="ECO:0000313" key="2">
    <source>
        <dbReference type="EMBL" id="AOO82210.1"/>
    </source>
</evidence>
<accession>A0A1D7U4A8</accession>
<proteinExistence type="predicted"/>
<dbReference type="EMBL" id="CP017147">
    <property type="protein sequence ID" value="AOO82210.1"/>
    <property type="molecule type" value="Genomic_DNA"/>
</dbReference>
<feature type="signal peptide" evidence="1">
    <location>
        <begin position="1"/>
        <end position="21"/>
    </location>
</feature>
<protein>
    <submittedName>
        <fullName evidence="2">Uncharacterized protein</fullName>
    </submittedName>
</protein>
<sequence length="59" mass="6188">MTALPRRHALALAVGSPAALALPLFAIGQTETCPSIIPWRAAQSIVMDFQSGNRGGIRS</sequence>
<feature type="chain" id="PRO_5009099940" evidence="1">
    <location>
        <begin position="22"/>
        <end position="59"/>
    </location>
</feature>
<dbReference type="Proteomes" id="UP000094969">
    <property type="component" value="Chromosome"/>
</dbReference>
<gene>
    <name evidence="2" type="ORF">BHK69_18765</name>
</gene>
<keyword evidence="3" id="KW-1185">Reference proteome</keyword>
<keyword evidence="1" id="KW-0732">Signal</keyword>
<evidence type="ECO:0000256" key="1">
    <source>
        <dbReference type="SAM" id="SignalP"/>
    </source>
</evidence>
<organism evidence="2 3">
    <name type="scientific">Bosea vaviloviae</name>
    <dbReference type="NCBI Taxonomy" id="1526658"/>
    <lineage>
        <taxon>Bacteria</taxon>
        <taxon>Pseudomonadati</taxon>
        <taxon>Pseudomonadota</taxon>
        <taxon>Alphaproteobacteria</taxon>
        <taxon>Hyphomicrobiales</taxon>
        <taxon>Boseaceae</taxon>
        <taxon>Bosea</taxon>
    </lineage>
</organism>
<name>A0A1D7U4A8_9HYPH</name>
<dbReference type="STRING" id="1526658.BHK69_18765"/>
<dbReference type="KEGG" id="bvv:BHK69_18765"/>
<evidence type="ECO:0000313" key="3">
    <source>
        <dbReference type="Proteomes" id="UP000094969"/>
    </source>
</evidence>
<reference evidence="2 3" key="1">
    <citation type="journal article" date="2015" name="Antonie Van Leeuwenhoek">
        <title>Bosea vaviloviae sp. nov., a new species of slow-growing rhizobia isolated from nodules of the relict species Vavilovia formosa (Stev.) Fed.</title>
        <authorList>
            <person name="Safronova V.I."/>
            <person name="Kuznetsova I.G."/>
            <person name="Sazanova A.L."/>
            <person name="Kimeklis A.K."/>
            <person name="Belimov A.A."/>
            <person name="Andronov E.E."/>
            <person name="Pinaev A.G."/>
            <person name="Chizhevskaya E.P."/>
            <person name="Pukhaev A.R."/>
            <person name="Popov K.P."/>
            <person name="Willems A."/>
            <person name="Tikhonovich I.A."/>
        </authorList>
    </citation>
    <scope>NUCLEOTIDE SEQUENCE [LARGE SCALE GENOMIC DNA]</scope>
    <source>
        <strain evidence="2 3">Vaf18</strain>
    </source>
</reference>
<dbReference type="AlphaFoldDB" id="A0A1D7U4A8"/>